<organism evidence="2 3">
    <name type="scientific">Marinobacter zhejiangensis</name>
    <dbReference type="NCBI Taxonomy" id="488535"/>
    <lineage>
        <taxon>Bacteria</taxon>
        <taxon>Pseudomonadati</taxon>
        <taxon>Pseudomonadota</taxon>
        <taxon>Gammaproteobacteria</taxon>
        <taxon>Pseudomonadales</taxon>
        <taxon>Marinobacteraceae</taxon>
        <taxon>Marinobacter</taxon>
    </lineage>
</organism>
<evidence type="ECO:0000313" key="3">
    <source>
        <dbReference type="Proteomes" id="UP000198519"/>
    </source>
</evidence>
<dbReference type="PANTHER" id="PTHR38684:SF1">
    <property type="entry name" value="PROTEIN AMPE"/>
    <property type="match status" value="1"/>
</dbReference>
<keyword evidence="1" id="KW-0812">Transmembrane</keyword>
<feature type="transmembrane region" description="Helical" evidence="1">
    <location>
        <begin position="272"/>
        <end position="292"/>
    </location>
</feature>
<evidence type="ECO:0000313" key="2">
    <source>
        <dbReference type="EMBL" id="SFM49911.1"/>
    </source>
</evidence>
<accession>A0A1I4RCE8</accession>
<keyword evidence="1" id="KW-0472">Membrane</keyword>
<proteinExistence type="predicted"/>
<feature type="transmembrane region" description="Helical" evidence="1">
    <location>
        <begin position="72"/>
        <end position="91"/>
    </location>
</feature>
<dbReference type="AlphaFoldDB" id="A0A1I4RCE8"/>
<name>A0A1I4RCE8_9GAMM</name>
<keyword evidence="1" id="KW-1133">Transmembrane helix</keyword>
<dbReference type="EMBL" id="FOUE01000004">
    <property type="protein sequence ID" value="SFM49911.1"/>
    <property type="molecule type" value="Genomic_DNA"/>
</dbReference>
<reference evidence="3" key="1">
    <citation type="submission" date="2016-10" db="EMBL/GenBank/DDBJ databases">
        <authorList>
            <person name="Varghese N."/>
            <person name="Submissions S."/>
        </authorList>
    </citation>
    <scope>NUCLEOTIDE SEQUENCE [LARGE SCALE GENOMIC DNA]</scope>
    <source>
        <strain evidence="3">CGMCC 1.7061</strain>
    </source>
</reference>
<feature type="transmembrane region" description="Helical" evidence="1">
    <location>
        <begin position="148"/>
        <end position="166"/>
    </location>
</feature>
<dbReference type="GO" id="GO:0005886">
    <property type="term" value="C:plasma membrane"/>
    <property type="evidence" value="ECO:0007669"/>
    <property type="project" value="TreeGrafter"/>
</dbReference>
<dbReference type="PANTHER" id="PTHR38684">
    <property type="entry name" value="PROTEIN AMPE"/>
    <property type="match status" value="1"/>
</dbReference>
<dbReference type="InterPro" id="IPR052966">
    <property type="entry name" value="Beta-lactamase_Reg"/>
</dbReference>
<dbReference type="STRING" id="488535.SAMN04487963_2681"/>
<keyword evidence="3" id="KW-1185">Reference proteome</keyword>
<gene>
    <name evidence="2" type="ORF">SAMN04487963_2681</name>
</gene>
<feature type="transmembrane region" description="Helical" evidence="1">
    <location>
        <begin position="44"/>
        <end position="65"/>
    </location>
</feature>
<protein>
    <submittedName>
        <fullName evidence="2">AmpE protein</fullName>
    </submittedName>
</protein>
<dbReference type="RefSeq" id="WP_092023414.1">
    <property type="nucleotide sequence ID" value="NZ_FOUE01000004.1"/>
</dbReference>
<sequence>MPLLIFLLAYVARRRLDAMGRFDMDPFFSSMFKRVAPDSGDDNGAAGVFLVAFAGLGLIVLEWTVASRGWSVLSYPVDLFLLLVLMGIPGWQGALKVYGDAWLRGDMQAAWHHVRDYLPPAERGQGVSPDAMHLSFSSQLLTVVFERYFLVVFWYVIGGIGLAVFVRGVVALRDLWPQPAVRDRFSLLVEIVAWLPARLLSFSFGLAGDFPGWLKEGRRYAFMPSVNARTVLFSGANSALTGYALNPKRFASLHPDEWLEFGGRSLNAIRDLLNRSMVVWVCLLALLVIAGWL</sequence>
<dbReference type="GO" id="GO:0046677">
    <property type="term" value="P:response to antibiotic"/>
    <property type="evidence" value="ECO:0007669"/>
    <property type="project" value="TreeGrafter"/>
</dbReference>
<evidence type="ECO:0000256" key="1">
    <source>
        <dbReference type="SAM" id="Phobius"/>
    </source>
</evidence>
<dbReference type="Proteomes" id="UP000198519">
    <property type="component" value="Unassembled WGS sequence"/>
</dbReference>
<dbReference type="OrthoDB" id="9811967at2"/>